<evidence type="ECO:0000256" key="7">
    <source>
        <dbReference type="ARBA" id="ARBA00022786"/>
    </source>
</evidence>
<feature type="binding site" evidence="13">
    <location>
        <begin position="111"/>
        <end position="116"/>
    </location>
    <ligand>
        <name>ATP</name>
        <dbReference type="ChEBI" id="CHEBI:30616"/>
    </ligand>
</feature>
<dbReference type="GO" id="GO:0016740">
    <property type="term" value="F:transferase activity"/>
    <property type="evidence" value="ECO:0007669"/>
    <property type="project" value="UniProtKB-KW"/>
</dbReference>
<dbReference type="InterPro" id="IPR042449">
    <property type="entry name" value="Ub-E1_IAD_1"/>
</dbReference>
<dbReference type="InterPro" id="IPR028077">
    <property type="entry name" value="UAE_UbL_dom"/>
</dbReference>
<evidence type="ECO:0000259" key="17">
    <source>
        <dbReference type="Pfam" id="PF00899"/>
    </source>
</evidence>
<feature type="binding site" evidence="14">
    <location>
        <position position="155"/>
    </location>
    <ligand>
        <name>Zn(2+)</name>
        <dbReference type="ChEBI" id="CHEBI:29105"/>
    </ligand>
</feature>
<dbReference type="InterPro" id="IPR000594">
    <property type="entry name" value="ThiF_NAD_FAD-bd"/>
</dbReference>
<feature type="binding site" evidence="14">
    <location>
        <position position="152"/>
    </location>
    <ligand>
        <name>Zn(2+)</name>
        <dbReference type="ChEBI" id="CHEBI:29105"/>
    </ligand>
</feature>
<feature type="binding site" evidence="14">
    <location>
        <position position="427"/>
    </location>
    <ligand>
        <name>Zn(2+)</name>
        <dbReference type="ChEBI" id="CHEBI:29105"/>
    </ligand>
</feature>
<feature type="domain" description="THIF-type NAD/FAD binding fold" evidence="17">
    <location>
        <begin position="7"/>
        <end position="424"/>
    </location>
</feature>
<dbReference type="InterPro" id="IPR035985">
    <property type="entry name" value="Ubiquitin-activating_enz"/>
</dbReference>
<feature type="compositionally biased region" description="Acidic residues" evidence="16">
    <location>
        <begin position="556"/>
        <end position="572"/>
    </location>
</feature>
<feature type="domain" description="Ubiquitin/SUMO-activating enzyme ubiquitin-like" evidence="19">
    <location>
        <begin position="435"/>
        <end position="520"/>
    </location>
</feature>
<feature type="binding site" evidence="13">
    <location>
        <begin position="50"/>
        <end position="53"/>
    </location>
    <ligand>
        <name>ATP</name>
        <dbReference type="ChEBI" id="CHEBI:30616"/>
    </ligand>
</feature>
<dbReference type="GO" id="GO:0005737">
    <property type="term" value="C:cytoplasm"/>
    <property type="evidence" value="ECO:0007669"/>
    <property type="project" value="TreeGrafter"/>
</dbReference>
<dbReference type="GO" id="GO:0005524">
    <property type="term" value="F:ATP binding"/>
    <property type="evidence" value="ECO:0007669"/>
    <property type="project" value="UniProtKB-UniRule"/>
</dbReference>
<dbReference type="InterPro" id="IPR045886">
    <property type="entry name" value="ThiF/MoeB/HesA"/>
</dbReference>
<proteinExistence type="inferred from homology"/>
<evidence type="ECO:0000256" key="15">
    <source>
        <dbReference type="PROSITE-ProRule" id="PRU10132"/>
    </source>
</evidence>
<feature type="region of interest" description="Disordered" evidence="16">
    <location>
        <begin position="538"/>
        <end position="599"/>
    </location>
</feature>
<dbReference type="InterPro" id="IPR023318">
    <property type="entry name" value="Ub_act_enz_dom_a_sf"/>
</dbReference>
<dbReference type="SUPFAM" id="SSF69572">
    <property type="entry name" value="Activating enzymes of the ubiquitin-like proteins"/>
    <property type="match status" value="1"/>
</dbReference>
<organism evidence="20 21">
    <name type="scientific">Psylliodes chrysocephalus</name>
    <dbReference type="NCBI Taxonomy" id="3402493"/>
    <lineage>
        <taxon>Eukaryota</taxon>
        <taxon>Metazoa</taxon>
        <taxon>Ecdysozoa</taxon>
        <taxon>Arthropoda</taxon>
        <taxon>Hexapoda</taxon>
        <taxon>Insecta</taxon>
        <taxon>Pterygota</taxon>
        <taxon>Neoptera</taxon>
        <taxon>Endopterygota</taxon>
        <taxon>Coleoptera</taxon>
        <taxon>Polyphaga</taxon>
        <taxon>Cucujiformia</taxon>
        <taxon>Chrysomeloidea</taxon>
        <taxon>Chrysomelidae</taxon>
        <taxon>Galerucinae</taxon>
        <taxon>Alticini</taxon>
        <taxon>Psylliodes</taxon>
    </lineage>
</organism>
<evidence type="ECO:0000256" key="1">
    <source>
        <dbReference type="ARBA" id="ARBA00004123"/>
    </source>
</evidence>
<dbReference type="GO" id="GO:0016925">
    <property type="term" value="P:protein sumoylation"/>
    <property type="evidence" value="ECO:0007669"/>
    <property type="project" value="UniProtKB-UniRule"/>
</dbReference>
<dbReference type="AlphaFoldDB" id="A0A9P0GBM9"/>
<evidence type="ECO:0000256" key="8">
    <source>
        <dbReference type="ARBA" id="ARBA00022833"/>
    </source>
</evidence>
<feature type="compositionally biased region" description="Basic and acidic residues" evidence="16">
    <location>
        <begin position="207"/>
        <end position="219"/>
    </location>
</feature>
<dbReference type="PROSITE" id="PS00865">
    <property type="entry name" value="UBIQUITIN_ACTIVAT_2"/>
    <property type="match status" value="1"/>
</dbReference>
<dbReference type="GO" id="GO:0046872">
    <property type="term" value="F:metal ion binding"/>
    <property type="evidence" value="ECO:0007669"/>
    <property type="project" value="UniProtKB-KW"/>
</dbReference>
<feature type="binding site" evidence="14">
    <location>
        <position position="424"/>
    </location>
    <ligand>
        <name>Zn(2+)</name>
        <dbReference type="ChEBI" id="CHEBI:29105"/>
    </ligand>
</feature>
<feature type="compositionally biased region" description="Basic and acidic residues" evidence="16">
    <location>
        <begin position="538"/>
        <end position="555"/>
    </location>
</feature>
<comment type="pathway">
    <text evidence="2 11">Protein modification; protein sumoylation.</text>
</comment>
<evidence type="ECO:0000256" key="2">
    <source>
        <dbReference type="ARBA" id="ARBA00004718"/>
    </source>
</evidence>
<feature type="binding site" evidence="13">
    <location>
        <position position="66"/>
    </location>
    <ligand>
        <name>ATP</name>
        <dbReference type="ChEBI" id="CHEBI:30616"/>
    </ligand>
</feature>
<dbReference type="CDD" id="cd01489">
    <property type="entry name" value="Uba2_SUMO"/>
    <property type="match status" value="1"/>
</dbReference>
<comment type="subcellular location">
    <subcellularLocation>
        <location evidence="1">Nucleus</location>
    </subcellularLocation>
</comment>
<dbReference type="Pfam" id="PF14732">
    <property type="entry name" value="UAE_UbL"/>
    <property type="match status" value="1"/>
</dbReference>
<dbReference type="PIRSF" id="PIRSF039133">
    <property type="entry name" value="SUMO_E1B"/>
    <property type="match status" value="1"/>
</dbReference>
<comment type="similarity">
    <text evidence="3 11">Belongs to the ubiquitin-activating E1 family.</text>
</comment>
<dbReference type="Proteomes" id="UP001153636">
    <property type="component" value="Chromosome 18"/>
</dbReference>
<reference evidence="20" key="1">
    <citation type="submission" date="2022-01" db="EMBL/GenBank/DDBJ databases">
        <authorList>
            <person name="King R."/>
        </authorList>
    </citation>
    <scope>NUCLEOTIDE SEQUENCE</scope>
</reference>
<comment type="subunit">
    <text evidence="11">Heterodimer.</text>
</comment>
<evidence type="ECO:0000256" key="5">
    <source>
        <dbReference type="ARBA" id="ARBA00022723"/>
    </source>
</evidence>
<keyword evidence="4" id="KW-0808">Transferase</keyword>
<dbReference type="PANTHER" id="PTHR10953:SF5">
    <property type="entry name" value="SUMO-ACTIVATING ENZYME SUBUNIT 2"/>
    <property type="match status" value="1"/>
</dbReference>
<evidence type="ECO:0000256" key="16">
    <source>
        <dbReference type="SAM" id="MobiDB-lite"/>
    </source>
</evidence>
<evidence type="ECO:0000256" key="14">
    <source>
        <dbReference type="PIRSR" id="PIRSR039133-3"/>
    </source>
</evidence>
<protein>
    <recommendedName>
        <fullName evidence="11">SUMO-activating enzyme subunit</fullName>
    </recommendedName>
</protein>
<evidence type="ECO:0000256" key="3">
    <source>
        <dbReference type="ARBA" id="ARBA00005673"/>
    </source>
</evidence>
<evidence type="ECO:0000256" key="9">
    <source>
        <dbReference type="ARBA" id="ARBA00022840"/>
    </source>
</evidence>
<keyword evidence="5 11" id="KW-0479">Metal-binding</keyword>
<feature type="binding site" evidence="13">
    <location>
        <begin position="18"/>
        <end position="23"/>
    </location>
    <ligand>
        <name>ATP</name>
        <dbReference type="ChEBI" id="CHEBI:30616"/>
    </ligand>
</feature>
<dbReference type="FunFam" id="3.10.290.20:FF:000008">
    <property type="entry name" value="SUMO-activating enzyme subunit"/>
    <property type="match status" value="1"/>
</dbReference>
<evidence type="ECO:0000256" key="12">
    <source>
        <dbReference type="PIRSR" id="PIRSR039133-1"/>
    </source>
</evidence>
<evidence type="ECO:0000256" key="13">
    <source>
        <dbReference type="PIRSR" id="PIRSR039133-2"/>
    </source>
</evidence>
<dbReference type="EMBL" id="OV651830">
    <property type="protein sequence ID" value="CAH1105051.1"/>
    <property type="molecule type" value="Genomic_DNA"/>
</dbReference>
<gene>
    <name evidence="20" type="ORF">PSYICH_LOCUS6009</name>
</gene>
<dbReference type="GO" id="GO:0019948">
    <property type="term" value="F:SUMO activating enzyme activity"/>
    <property type="evidence" value="ECO:0007669"/>
    <property type="project" value="UniProtKB-UniRule"/>
</dbReference>
<keyword evidence="9 11" id="KW-0067">ATP-binding</keyword>
<evidence type="ECO:0000256" key="4">
    <source>
        <dbReference type="ARBA" id="ARBA00022679"/>
    </source>
</evidence>
<feature type="domain" description="Ubiquitin-activating enzyme SCCH" evidence="18">
    <location>
        <begin position="319"/>
        <end position="359"/>
    </location>
</feature>
<dbReference type="Gene3D" id="3.10.290.20">
    <property type="entry name" value="Ubiquitin-like 2 activating enzyme e1b. Chain: B, domain 3"/>
    <property type="match status" value="1"/>
</dbReference>
<dbReference type="GO" id="GO:0031510">
    <property type="term" value="C:SUMO activating enzyme complex"/>
    <property type="evidence" value="ECO:0007669"/>
    <property type="project" value="UniProtKB-UniRule"/>
</dbReference>
<evidence type="ECO:0000259" key="19">
    <source>
        <dbReference type="Pfam" id="PF14732"/>
    </source>
</evidence>
<feature type="active site" description="Glycyl thioester intermediate" evidence="12 15">
    <location>
        <position position="167"/>
    </location>
</feature>
<dbReference type="PROSITE" id="PS51257">
    <property type="entry name" value="PROKAR_LIPOPROTEIN"/>
    <property type="match status" value="1"/>
</dbReference>
<keyword evidence="10" id="KW-0539">Nucleus</keyword>
<evidence type="ECO:0000256" key="6">
    <source>
        <dbReference type="ARBA" id="ARBA00022741"/>
    </source>
</evidence>
<dbReference type="OrthoDB" id="10255449at2759"/>
<feature type="binding site" evidence="13">
    <location>
        <begin position="89"/>
        <end position="90"/>
    </location>
    <ligand>
        <name>ATP</name>
        <dbReference type="ChEBI" id="CHEBI:30616"/>
    </ligand>
</feature>
<feature type="binding site" evidence="13">
    <location>
        <position position="42"/>
    </location>
    <ligand>
        <name>ATP</name>
        <dbReference type="ChEBI" id="CHEBI:30616"/>
    </ligand>
</feature>
<dbReference type="FunFam" id="3.40.50.720:FF:000618">
    <property type="entry name" value="SUMO-activating enzyme subunit 2"/>
    <property type="match status" value="1"/>
</dbReference>
<dbReference type="InterPro" id="IPR030661">
    <property type="entry name" value="Uba2"/>
</dbReference>
<dbReference type="InterPro" id="IPR033127">
    <property type="entry name" value="UBQ-activ_enz_E1_Cys_AS"/>
</dbReference>
<dbReference type="FunFam" id="3.50.50.80:FF:000002">
    <property type="entry name" value="SUMO-activating enzyme subunit 2"/>
    <property type="match status" value="1"/>
</dbReference>
<evidence type="ECO:0000256" key="11">
    <source>
        <dbReference type="PIRNR" id="PIRNR039133"/>
    </source>
</evidence>
<dbReference type="InterPro" id="IPR019572">
    <property type="entry name" value="UBA_E1_SCCH"/>
</dbReference>
<sequence length="599" mass="67213">MNVPLKEAVATSKVLVVGSGGIGCEVLKNLALSGFKDIEIIDLDTIDVSNLNRQFLFRKEHVGKPKAVVARESILSYNPDINIKAYHDSITSQDYGLNFFKRFNIVLNALDNRAARNHVNRMCLAADVPLIESGTSGYSGQVELIKKGVTQCYECQPKPPQKTFPGCTIRNTPSEPVHCIVWAKHLFNQLFGEDDPDQDVSPDTEDPEAKIEGQEHTETESGNIKRASTRQWTQEIKYDPAQLFNKFFKNDIEYLLKMENLWKTRKPPVPLTWEQAASHEGDTAEEENNVKSQDMKVWSLSKCTKIFADTVGVLKEELAGKTFLVWDKDDKPAMDFVTACANIRAHIFTISTKSRFEIKSIAGNIIPAIATANAMIAGLVVLHAFRVLLQDYQKCPSIYLRQKSIHSKFVLAADKQIEQANPKCYVCSPQPFVNVFVNTQTMTVKEFETELLKKSLNMVAPDAILDGKGMVVISSEEGETEVNNDKKLNEIGIVDGSILKCDDFLQNYELTVAINHYEPQEKDDPLYKVVANPDELKAKESINGEKNGSEEKKEEESDEDDLMIVNELEDPQEGSSKRRKLNPPEDKDAEDDDLCVVES</sequence>
<feature type="region of interest" description="Disordered" evidence="16">
    <location>
        <begin position="193"/>
        <end position="228"/>
    </location>
</feature>
<dbReference type="Pfam" id="PF00899">
    <property type="entry name" value="ThiF"/>
    <property type="match status" value="1"/>
</dbReference>
<dbReference type="PANTHER" id="PTHR10953">
    <property type="entry name" value="UBIQUITIN-ACTIVATING ENZYME E1"/>
    <property type="match status" value="1"/>
</dbReference>
<evidence type="ECO:0000313" key="21">
    <source>
        <dbReference type="Proteomes" id="UP001153636"/>
    </source>
</evidence>
<evidence type="ECO:0000259" key="18">
    <source>
        <dbReference type="Pfam" id="PF10585"/>
    </source>
</evidence>
<feature type="compositionally biased region" description="Acidic residues" evidence="16">
    <location>
        <begin position="587"/>
        <end position="599"/>
    </location>
</feature>
<accession>A0A9P0GBM9</accession>
<name>A0A9P0GBM9_9CUCU</name>
<dbReference type="Gene3D" id="1.10.10.520">
    <property type="entry name" value="Ubiquitin activating enzymes (Uba3). Chain: B, domain 2"/>
    <property type="match status" value="1"/>
</dbReference>
<evidence type="ECO:0000313" key="20">
    <source>
        <dbReference type="EMBL" id="CAH1105051.1"/>
    </source>
</evidence>
<dbReference type="Gene3D" id="3.50.50.80">
    <property type="entry name" value="Ubiquitin-activating enzyme E1, inactive adenylation domain, subdomain 1"/>
    <property type="match status" value="1"/>
</dbReference>
<feature type="compositionally biased region" description="Acidic residues" evidence="16">
    <location>
        <begin position="193"/>
        <end position="206"/>
    </location>
</feature>
<keyword evidence="6 11" id="KW-0547">Nucleotide-binding</keyword>
<keyword evidence="7 11" id="KW-0833">Ubl conjugation pathway</keyword>
<dbReference type="Pfam" id="PF10585">
    <property type="entry name" value="UBA_E1_SCCH"/>
    <property type="match status" value="1"/>
</dbReference>
<keyword evidence="8 11" id="KW-0862">Zinc</keyword>
<evidence type="ECO:0000256" key="10">
    <source>
        <dbReference type="ARBA" id="ARBA00023242"/>
    </source>
</evidence>
<keyword evidence="21" id="KW-1185">Reference proteome</keyword>